<name>D4Z5Z7_SPHIU</name>
<dbReference type="EMBL" id="AP010803">
    <property type="protein sequence ID" value="BAI98029.1"/>
    <property type="molecule type" value="Genomic_DNA"/>
</dbReference>
<gene>
    <name evidence="1" type="ordered locus">SJA_C1-31950</name>
</gene>
<proteinExistence type="predicted"/>
<dbReference type="RefSeq" id="WP_013041290.1">
    <property type="nucleotide sequence ID" value="NC_014006.1"/>
</dbReference>
<keyword evidence="2" id="KW-1185">Reference proteome</keyword>
<dbReference type="HOGENOM" id="CLU_1554297_0_0_5"/>
<protein>
    <submittedName>
        <fullName evidence="1">Uncharacterized protein</fullName>
    </submittedName>
</protein>
<evidence type="ECO:0000313" key="1">
    <source>
        <dbReference type="EMBL" id="BAI98029.1"/>
    </source>
</evidence>
<organism evidence="1 2">
    <name type="scientific">Sphingobium indicum (strain DSM 16413 / CCM 7287 / MTCC 6362 / UT26 / NBRC 101211 / UT26S)</name>
    <name type="common">Sphingobium japonicum</name>
    <dbReference type="NCBI Taxonomy" id="452662"/>
    <lineage>
        <taxon>Bacteria</taxon>
        <taxon>Pseudomonadati</taxon>
        <taxon>Pseudomonadota</taxon>
        <taxon>Alphaproteobacteria</taxon>
        <taxon>Sphingomonadales</taxon>
        <taxon>Sphingomonadaceae</taxon>
        <taxon>Sphingobium</taxon>
    </lineage>
</organism>
<dbReference type="GeneID" id="29274696"/>
<evidence type="ECO:0000313" key="2">
    <source>
        <dbReference type="Proteomes" id="UP000007753"/>
    </source>
</evidence>
<accession>D4Z5Z7</accession>
<reference evidence="1 2" key="1">
    <citation type="journal article" date="2010" name="J. Bacteriol.">
        <title>Complete genome sequence of the representative gamma-hexachlorocyclohexane-degrading bacterium Sphingobium japonicum UT26.</title>
        <authorList>
            <person name="Nagata Y."/>
            <person name="Ohtsubo Y."/>
            <person name="Endo R."/>
            <person name="Ichikawa N."/>
            <person name="Ankai A."/>
            <person name="Oguchi A."/>
            <person name="Fukui S."/>
            <person name="Fujita N."/>
            <person name="Tsuda M."/>
        </authorList>
    </citation>
    <scope>NUCLEOTIDE SEQUENCE [LARGE SCALE GENOMIC DNA]</scope>
    <source>
        <strain evidence="2">DSM 16413 / CCM 7287 / MTCC 6362 / UT26 / NBRC 101211 / UT26S</strain>
    </source>
</reference>
<sequence>MSKQTNIEALDLPMSAVAPVRLGKNADEKSCGLFLPYRANLPMGLVVDWDDQKHMIHLDGSYAFKEAAVGTGNPIRGVIVSQVEYRVDATSRYNSEEEFDPAGALVLRSGQLFICCRRLGDQFHGDPYRVPLMKGFTEGSADEACGFTRWSIAVRESGDVKVIRSFEAQPKT</sequence>
<dbReference type="KEGG" id="sjp:SJA_C1-31950"/>
<dbReference type="AlphaFoldDB" id="D4Z5Z7"/>
<dbReference type="Proteomes" id="UP000007753">
    <property type="component" value="Chromosome 1"/>
</dbReference>